<organism evidence="1">
    <name type="scientific">Salmonella phage PMBT35</name>
    <dbReference type="NCBI Taxonomy" id="3137287"/>
    <lineage>
        <taxon>Viruses</taxon>
    </lineage>
</organism>
<evidence type="ECO:0000313" key="1">
    <source>
        <dbReference type="EMBL" id="XCD29936.1"/>
    </source>
</evidence>
<sequence>MSKERAVLLNETGEWLLYRAMVCDALDKNPHAKEIIDCDPWEYSSALDMSFDETRESPLETWQDKIAQDLKEMIDLHK</sequence>
<name>A0AAU8BV05_9VIRU</name>
<proteinExistence type="predicted"/>
<protein>
    <submittedName>
        <fullName evidence="1">Uncharacterized protein</fullName>
    </submittedName>
</protein>
<reference evidence="1" key="1">
    <citation type="submission" date="2024-03" db="EMBL/GenBank/DDBJ databases">
        <title>This phage originates from the Bacteriophage catalogue of the Bacteriophage Competence Centre, Department of Microbiology und Biotechnology, Max Rubner-Institut, Kiel, Germany.</title>
        <authorList>
            <person name="Sprotte S."/>
            <person name="Brinks E."/>
        </authorList>
    </citation>
    <scope>NUCLEOTIDE SEQUENCE</scope>
</reference>
<dbReference type="EMBL" id="PP554580">
    <property type="protein sequence ID" value="XCD29936.1"/>
    <property type="molecule type" value="Genomic_DNA"/>
</dbReference>
<accession>A0AAU8BV05</accession>